<proteinExistence type="predicted"/>
<evidence type="ECO:0000313" key="2">
    <source>
        <dbReference type="EMBL" id="KAF5783952.1"/>
    </source>
</evidence>
<reference evidence="2" key="2">
    <citation type="submission" date="2020-06" db="EMBL/GenBank/DDBJ databases">
        <title>Helianthus annuus Genome sequencing and assembly Release 2.</title>
        <authorList>
            <person name="Gouzy J."/>
            <person name="Langlade N."/>
            <person name="Munos S."/>
        </authorList>
    </citation>
    <scope>NUCLEOTIDE SEQUENCE</scope>
    <source>
        <tissue evidence="2">Leaves</tissue>
    </source>
</reference>
<dbReference type="AlphaFoldDB" id="A0A9K3N1U2"/>
<dbReference type="Proteomes" id="UP000215914">
    <property type="component" value="Unassembled WGS sequence"/>
</dbReference>
<comment type="caution">
    <text evidence="2">The sequence shown here is derived from an EMBL/GenBank/DDBJ whole genome shotgun (WGS) entry which is preliminary data.</text>
</comment>
<dbReference type="Gramene" id="mRNA:HanXRQr2_Chr11g0513951">
    <property type="protein sequence ID" value="mRNA:HanXRQr2_Chr11g0513951"/>
    <property type="gene ID" value="HanXRQr2_Chr11g0513951"/>
</dbReference>
<feature type="transmembrane region" description="Helical" evidence="1">
    <location>
        <begin position="12"/>
        <end position="29"/>
    </location>
</feature>
<sequence length="43" mass="4533">MGSIFLAEKTYLGRVLGAVVIVAGLYMVVCGDEVITINSSDEV</sequence>
<evidence type="ECO:0000313" key="3">
    <source>
        <dbReference type="Proteomes" id="UP000215914"/>
    </source>
</evidence>
<protein>
    <submittedName>
        <fullName evidence="2">Uncharacterized protein</fullName>
    </submittedName>
</protein>
<keyword evidence="1" id="KW-0472">Membrane</keyword>
<reference evidence="2" key="1">
    <citation type="journal article" date="2017" name="Nature">
        <title>The sunflower genome provides insights into oil metabolism, flowering and Asterid evolution.</title>
        <authorList>
            <person name="Badouin H."/>
            <person name="Gouzy J."/>
            <person name="Grassa C.J."/>
            <person name="Murat F."/>
            <person name="Staton S.E."/>
            <person name="Cottret L."/>
            <person name="Lelandais-Briere C."/>
            <person name="Owens G.L."/>
            <person name="Carrere S."/>
            <person name="Mayjonade B."/>
            <person name="Legrand L."/>
            <person name="Gill N."/>
            <person name="Kane N.C."/>
            <person name="Bowers J.E."/>
            <person name="Hubner S."/>
            <person name="Bellec A."/>
            <person name="Berard A."/>
            <person name="Berges H."/>
            <person name="Blanchet N."/>
            <person name="Boniface M.C."/>
            <person name="Brunel D."/>
            <person name="Catrice O."/>
            <person name="Chaidir N."/>
            <person name="Claudel C."/>
            <person name="Donnadieu C."/>
            <person name="Faraut T."/>
            <person name="Fievet G."/>
            <person name="Helmstetter N."/>
            <person name="King M."/>
            <person name="Knapp S.J."/>
            <person name="Lai Z."/>
            <person name="Le Paslier M.C."/>
            <person name="Lippi Y."/>
            <person name="Lorenzon L."/>
            <person name="Mandel J.R."/>
            <person name="Marage G."/>
            <person name="Marchand G."/>
            <person name="Marquand E."/>
            <person name="Bret-Mestries E."/>
            <person name="Morien E."/>
            <person name="Nambeesan S."/>
            <person name="Nguyen T."/>
            <person name="Pegot-Espagnet P."/>
            <person name="Pouilly N."/>
            <person name="Raftis F."/>
            <person name="Sallet E."/>
            <person name="Schiex T."/>
            <person name="Thomas J."/>
            <person name="Vandecasteele C."/>
            <person name="Vares D."/>
            <person name="Vear F."/>
            <person name="Vautrin S."/>
            <person name="Crespi M."/>
            <person name="Mangin B."/>
            <person name="Burke J.M."/>
            <person name="Salse J."/>
            <person name="Munos S."/>
            <person name="Vincourt P."/>
            <person name="Rieseberg L.H."/>
            <person name="Langlade N.B."/>
        </authorList>
    </citation>
    <scope>NUCLEOTIDE SEQUENCE</scope>
    <source>
        <tissue evidence="2">Leaves</tissue>
    </source>
</reference>
<evidence type="ECO:0000256" key="1">
    <source>
        <dbReference type="SAM" id="Phobius"/>
    </source>
</evidence>
<organism evidence="2 3">
    <name type="scientific">Helianthus annuus</name>
    <name type="common">Common sunflower</name>
    <dbReference type="NCBI Taxonomy" id="4232"/>
    <lineage>
        <taxon>Eukaryota</taxon>
        <taxon>Viridiplantae</taxon>
        <taxon>Streptophyta</taxon>
        <taxon>Embryophyta</taxon>
        <taxon>Tracheophyta</taxon>
        <taxon>Spermatophyta</taxon>
        <taxon>Magnoliopsida</taxon>
        <taxon>eudicotyledons</taxon>
        <taxon>Gunneridae</taxon>
        <taxon>Pentapetalae</taxon>
        <taxon>asterids</taxon>
        <taxon>campanulids</taxon>
        <taxon>Asterales</taxon>
        <taxon>Asteraceae</taxon>
        <taxon>Asteroideae</taxon>
        <taxon>Heliantheae alliance</taxon>
        <taxon>Heliantheae</taxon>
        <taxon>Helianthus</taxon>
    </lineage>
</organism>
<keyword evidence="3" id="KW-1185">Reference proteome</keyword>
<dbReference type="EMBL" id="MNCJ02000326">
    <property type="protein sequence ID" value="KAF5783952.1"/>
    <property type="molecule type" value="Genomic_DNA"/>
</dbReference>
<name>A0A9K3N1U2_HELAN</name>
<accession>A0A9K3N1U2</accession>
<keyword evidence="1" id="KW-1133">Transmembrane helix</keyword>
<gene>
    <name evidence="2" type="ORF">HanXRQr2_Chr11g0513951</name>
</gene>
<keyword evidence="1" id="KW-0812">Transmembrane</keyword>